<accession>A0A4R3NIZ2</accession>
<dbReference type="InterPro" id="IPR006626">
    <property type="entry name" value="PbH1"/>
</dbReference>
<dbReference type="EMBL" id="SMAR01000033">
    <property type="protein sequence ID" value="TCT34658.1"/>
    <property type="molecule type" value="Genomic_DNA"/>
</dbReference>
<dbReference type="OrthoDB" id="7779280at2"/>
<evidence type="ECO:0000313" key="1">
    <source>
        <dbReference type="EMBL" id="TCT34658.1"/>
    </source>
</evidence>
<dbReference type="AlphaFoldDB" id="A0A4R3NIZ2"/>
<dbReference type="InterPro" id="IPR011050">
    <property type="entry name" value="Pectin_lyase_fold/virulence"/>
</dbReference>
<dbReference type="SUPFAM" id="SSF51126">
    <property type="entry name" value="Pectin lyase-like"/>
    <property type="match status" value="1"/>
</dbReference>
<dbReference type="Proteomes" id="UP000295097">
    <property type="component" value="Unassembled WGS sequence"/>
</dbReference>
<protein>
    <recommendedName>
        <fullName evidence="3">Parallel beta helix pectate lyase-like protein</fullName>
    </recommendedName>
</protein>
<evidence type="ECO:0000313" key="2">
    <source>
        <dbReference type="Proteomes" id="UP000295097"/>
    </source>
</evidence>
<dbReference type="RefSeq" id="WP_132313704.1">
    <property type="nucleotide sequence ID" value="NZ_SMAR01000033.1"/>
</dbReference>
<keyword evidence="2" id="KW-1185">Reference proteome</keyword>
<sequence>MSTVLPIEDKPRWAIYTAADGQVTFAIPFVFQAAIDVSVFIEVDDSWEKITSGYTITGAENPIGGSVTFSSGRAPGDRILVLGAALLERVLSIVRSGRFSSKAIDDDFDRLLLIVQELDRDRQRSIKSEYGEDGLTLAAGIGDERALIKRGAKLEAGPLIDEIENAQGYALDAKENQERSKKAAIVAAGSMTTVIDPQFSNLATAQAYSPVIAPDYIRTAGYSASGDGGGAMYKKAASEPAHAGKLSITLDDAVTVVWYELAELKPTPLMFGAVDDGTSTDDTDAFDGLSSYCEENGIPGYIPATSTGLATNGNHTFSYGLIGEGNWRSKVFVTHATNDVIIGSDFYGGNYVGVYYFASVTRTNGATIKIDNSVLPNNYSLATVVRNNVFQNGFIDIQFLRCNAGSVEGNRSFDFAYCFCVLGNVDFPDNGDYSISGNVWDTGVSGAYAGILQLQAGGARIVNNKGGRADFGYVLQMQSDDDTSILIISNNSFENHNVGNIRLTRDTGITGEFRHVIITGNEFAGVVSPNACLELDFGLADFITNVVVTDNVIQFTNVAISVDQAKNIRISDNVFESFDGSSVGVQTSNAATGLVGYNVFSNVTTPYANTAAGVTVIS</sequence>
<reference evidence="1 2" key="1">
    <citation type="submission" date="2019-03" db="EMBL/GenBank/DDBJ databases">
        <title>Freshwater and sediment microbial communities from various areas in North America, analyzing microbe dynamics in response to fracking.</title>
        <authorList>
            <person name="Lamendella R."/>
        </authorList>
    </citation>
    <scope>NUCLEOTIDE SEQUENCE [LARGE SCALE GENOMIC DNA]</scope>
    <source>
        <strain evidence="1 2">175.2</strain>
    </source>
</reference>
<proteinExistence type="predicted"/>
<evidence type="ECO:0008006" key="3">
    <source>
        <dbReference type="Google" id="ProtNLM"/>
    </source>
</evidence>
<gene>
    <name evidence="1" type="ORF">EDC90_103352</name>
</gene>
<comment type="caution">
    <text evidence="1">The sequence shown here is derived from an EMBL/GenBank/DDBJ whole genome shotgun (WGS) entry which is preliminary data.</text>
</comment>
<name>A0A4R3NIZ2_9HYPH</name>
<organism evidence="1 2">
    <name type="scientific">Martelella mediterranea</name>
    <dbReference type="NCBI Taxonomy" id="293089"/>
    <lineage>
        <taxon>Bacteria</taxon>
        <taxon>Pseudomonadati</taxon>
        <taxon>Pseudomonadota</taxon>
        <taxon>Alphaproteobacteria</taxon>
        <taxon>Hyphomicrobiales</taxon>
        <taxon>Aurantimonadaceae</taxon>
        <taxon>Martelella</taxon>
    </lineage>
</organism>
<dbReference type="SMART" id="SM00710">
    <property type="entry name" value="PbH1"/>
    <property type="match status" value="6"/>
</dbReference>